<proteinExistence type="predicted"/>
<comment type="caution">
    <text evidence="2">The sequence shown here is derived from an EMBL/GenBank/DDBJ whole genome shotgun (WGS) entry which is preliminary data.</text>
</comment>
<organism evidence="2">
    <name type="scientific">Tanacetum cinerariifolium</name>
    <name type="common">Dalmatian daisy</name>
    <name type="synonym">Chrysanthemum cinerariifolium</name>
    <dbReference type="NCBI Taxonomy" id="118510"/>
    <lineage>
        <taxon>Eukaryota</taxon>
        <taxon>Viridiplantae</taxon>
        <taxon>Streptophyta</taxon>
        <taxon>Embryophyta</taxon>
        <taxon>Tracheophyta</taxon>
        <taxon>Spermatophyta</taxon>
        <taxon>Magnoliopsida</taxon>
        <taxon>eudicotyledons</taxon>
        <taxon>Gunneridae</taxon>
        <taxon>Pentapetalae</taxon>
        <taxon>asterids</taxon>
        <taxon>campanulids</taxon>
        <taxon>Asterales</taxon>
        <taxon>Asteraceae</taxon>
        <taxon>Asteroideae</taxon>
        <taxon>Anthemideae</taxon>
        <taxon>Anthemidinae</taxon>
        <taxon>Tanacetum</taxon>
    </lineage>
</organism>
<dbReference type="EMBL" id="BKCJ010005092">
    <property type="protein sequence ID" value="GEU64868.1"/>
    <property type="molecule type" value="Genomic_DNA"/>
</dbReference>
<name>A0A6L2LTD0_TANCI</name>
<accession>A0A6L2LTD0</accession>
<evidence type="ECO:0000313" key="2">
    <source>
        <dbReference type="EMBL" id="GEU64868.1"/>
    </source>
</evidence>
<protein>
    <submittedName>
        <fullName evidence="2">Uncharacterized protein</fullName>
    </submittedName>
</protein>
<sequence length="269" mass="29296">DPYEAIRQTYLVGMDTEFEPYEGEAETPKSPHTVAPPTCCVEESKGNGTSGARSTSSNSIAPLSPDHPLTHTTHVLVLSLRRTTRLAVHVSPVMSHGLSVSDSKFHKRFKSSYDSLPSPTFLVRKRYEGTFKIILDTDSEGDELGEEEDEEVEEILDLDSKSDDVEDEFPTVEDEDLVTEDKGHTAGDLVWKVLDLHLCPRDQRGCQHLVPLAQTPPSPKWSSALLHVSAAPSIVPLPILSPMISLFVPSPVATPAMAKAEGFLTGLGA</sequence>
<evidence type="ECO:0000256" key="1">
    <source>
        <dbReference type="SAM" id="MobiDB-lite"/>
    </source>
</evidence>
<dbReference type="AlphaFoldDB" id="A0A6L2LTD0"/>
<gene>
    <name evidence="2" type="ORF">Tci_036846</name>
</gene>
<feature type="compositionally biased region" description="Polar residues" evidence="1">
    <location>
        <begin position="46"/>
        <end position="61"/>
    </location>
</feature>
<feature type="non-terminal residue" evidence="2">
    <location>
        <position position="1"/>
    </location>
</feature>
<feature type="region of interest" description="Disordered" evidence="1">
    <location>
        <begin position="42"/>
        <end position="67"/>
    </location>
</feature>
<reference evidence="2" key="1">
    <citation type="journal article" date="2019" name="Sci. Rep.">
        <title>Draft genome of Tanacetum cinerariifolium, the natural source of mosquito coil.</title>
        <authorList>
            <person name="Yamashiro T."/>
            <person name="Shiraishi A."/>
            <person name="Satake H."/>
            <person name="Nakayama K."/>
        </authorList>
    </citation>
    <scope>NUCLEOTIDE SEQUENCE</scope>
</reference>